<accession>A0A1G2HYG2</accession>
<comment type="caution">
    <text evidence="1">The sequence shown here is derived from an EMBL/GenBank/DDBJ whole genome shotgun (WGS) entry which is preliminary data.</text>
</comment>
<evidence type="ECO:0000313" key="1">
    <source>
        <dbReference type="EMBL" id="OGZ67449.1"/>
    </source>
</evidence>
<proteinExistence type="predicted"/>
<gene>
    <name evidence="1" type="ORF">A3D35_00475</name>
</gene>
<dbReference type="AlphaFoldDB" id="A0A1G2HYG2"/>
<protein>
    <submittedName>
        <fullName evidence="1">Uncharacterized protein</fullName>
    </submittedName>
</protein>
<dbReference type="EMBL" id="MHOS01000037">
    <property type="protein sequence ID" value="OGZ67449.1"/>
    <property type="molecule type" value="Genomic_DNA"/>
</dbReference>
<name>A0A1G2HYG2_9BACT</name>
<evidence type="ECO:0000313" key="2">
    <source>
        <dbReference type="Proteomes" id="UP000176421"/>
    </source>
</evidence>
<organism evidence="1 2">
    <name type="scientific">Candidatus Staskawiczbacteria bacterium RIFCSPHIGHO2_02_FULL_34_9</name>
    <dbReference type="NCBI Taxonomy" id="1802206"/>
    <lineage>
        <taxon>Bacteria</taxon>
        <taxon>Candidatus Staskawicziibacteriota</taxon>
    </lineage>
</organism>
<dbReference type="Proteomes" id="UP000176421">
    <property type="component" value="Unassembled WGS sequence"/>
</dbReference>
<sequence length="89" mass="10397">MYLLSQTSSFERVVHMFRLQTTLFLEGWRTVAESEDLVEIERKRDNIKVLPLTITRIVKQCNICKEEVEMGQLSEFSDATICPNCSNPW</sequence>
<reference evidence="1 2" key="1">
    <citation type="journal article" date="2016" name="Nat. Commun.">
        <title>Thousands of microbial genomes shed light on interconnected biogeochemical processes in an aquifer system.</title>
        <authorList>
            <person name="Anantharaman K."/>
            <person name="Brown C.T."/>
            <person name="Hug L.A."/>
            <person name="Sharon I."/>
            <person name="Castelle C.J."/>
            <person name="Probst A.J."/>
            <person name="Thomas B.C."/>
            <person name="Singh A."/>
            <person name="Wilkins M.J."/>
            <person name="Karaoz U."/>
            <person name="Brodie E.L."/>
            <person name="Williams K.H."/>
            <person name="Hubbard S.S."/>
            <person name="Banfield J.F."/>
        </authorList>
    </citation>
    <scope>NUCLEOTIDE SEQUENCE [LARGE SCALE GENOMIC DNA]</scope>
</reference>